<dbReference type="PRINTS" id="PR00344">
    <property type="entry name" value="BCTRLSENSOR"/>
</dbReference>
<keyword evidence="6" id="KW-0418">Kinase</keyword>
<gene>
    <name evidence="11" type="ORF">H9647_23720</name>
</gene>
<dbReference type="PANTHER" id="PTHR43065">
    <property type="entry name" value="SENSOR HISTIDINE KINASE"/>
    <property type="match status" value="1"/>
</dbReference>
<feature type="transmembrane region" description="Helical" evidence="9">
    <location>
        <begin position="166"/>
        <end position="183"/>
    </location>
</feature>
<dbReference type="Proteomes" id="UP000608071">
    <property type="component" value="Unassembled WGS sequence"/>
</dbReference>
<evidence type="ECO:0000313" key="12">
    <source>
        <dbReference type="Proteomes" id="UP000608071"/>
    </source>
</evidence>
<keyword evidence="12" id="KW-1185">Reference proteome</keyword>
<dbReference type="Gene3D" id="3.30.565.10">
    <property type="entry name" value="Histidine kinase-like ATPase, C-terminal domain"/>
    <property type="match status" value="1"/>
</dbReference>
<dbReference type="SMART" id="SM00387">
    <property type="entry name" value="HATPase_c"/>
    <property type="match status" value="1"/>
</dbReference>
<evidence type="ECO:0000259" key="10">
    <source>
        <dbReference type="PROSITE" id="PS50109"/>
    </source>
</evidence>
<proteinExistence type="predicted"/>
<keyword evidence="5" id="KW-0547">Nucleotide-binding</keyword>
<keyword evidence="8" id="KW-0902">Two-component regulatory system</keyword>
<evidence type="ECO:0000313" key="11">
    <source>
        <dbReference type="EMBL" id="MBD7971082.1"/>
    </source>
</evidence>
<evidence type="ECO:0000256" key="3">
    <source>
        <dbReference type="ARBA" id="ARBA00022553"/>
    </source>
</evidence>
<comment type="catalytic activity">
    <reaction evidence="1">
        <text>ATP + protein L-histidine = ADP + protein N-phospho-L-histidine.</text>
        <dbReference type="EC" id="2.7.13.3"/>
    </reaction>
</comment>
<name>A0ABR8T5S7_9BACL</name>
<dbReference type="EC" id="2.7.13.3" evidence="2"/>
<dbReference type="PROSITE" id="PS50109">
    <property type="entry name" value="HIS_KIN"/>
    <property type="match status" value="1"/>
</dbReference>
<feature type="transmembrane region" description="Helical" evidence="9">
    <location>
        <begin position="68"/>
        <end position="87"/>
    </location>
</feature>
<reference evidence="11 12" key="1">
    <citation type="submission" date="2020-08" db="EMBL/GenBank/DDBJ databases">
        <title>A Genomic Blueprint of the Chicken Gut Microbiome.</title>
        <authorList>
            <person name="Gilroy R."/>
            <person name="Ravi A."/>
            <person name="Getino M."/>
            <person name="Pursley I."/>
            <person name="Horton D.L."/>
            <person name="Alikhan N.-F."/>
            <person name="Baker D."/>
            <person name="Gharbi K."/>
            <person name="Hall N."/>
            <person name="Watson M."/>
            <person name="Adriaenssens E.M."/>
            <person name="Foster-Nyarko E."/>
            <person name="Jarju S."/>
            <person name="Secka A."/>
            <person name="Antonio M."/>
            <person name="Oren A."/>
            <person name="Chaudhuri R."/>
            <person name="La Ragione R.M."/>
            <person name="Hildebrand F."/>
            <person name="Pallen M.J."/>
        </authorList>
    </citation>
    <scope>NUCLEOTIDE SEQUENCE [LARGE SCALE GENOMIC DNA]</scope>
    <source>
        <strain evidence="11 12">Sa2BVA9</strain>
    </source>
</reference>
<dbReference type="Pfam" id="PF02518">
    <property type="entry name" value="HATPase_c"/>
    <property type="match status" value="1"/>
</dbReference>
<evidence type="ECO:0000256" key="7">
    <source>
        <dbReference type="ARBA" id="ARBA00022840"/>
    </source>
</evidence>
<evidence type="ECO:0000256" key="5">
    <source>
        <dbReference type="ARBA" id="ARBA00022741"/>
    </source>
</evidence>
<evidence type="ECO:0000256" key="4">
    <source>
        <dbReference type="ARBA" id="ARBA00022679"/>
    </source>
</evidence>
<keyword evidence="9" id="KW-0812">Transmembrane</keyword>
<dbReference type="InterPro" id="IPR003594">
    <property type="entry name" value="HATPase_dom"/>
</dbReference>
<dbReference type="InterPro" id="IPR004358">
    <property type="entry name" value="Sig_transdc_His_kin-like_C"/>
</dbReference>
<dbReference type="EMBL" id="JACSQL010000020">
    <property type="protein sequence ID" value="MBD7971082.1"/>
    <property type="molecule type" value="Genomic_DNA"/>
</dbReference>
<feature type="transmembrane region" description="Helical" evidence="9">
    <location>
        <begin position="27"/>
        <end position="48"/>
    </location>
</feature>
<sequence length="453" mass="52185">MEYLFILLFIPISILYYRNSSDEVTRWLIFFMLCAALGSFSRIIRLHIMPELDPQHFGTVLIYVTRFIFYFASHHVFHYSLLMYAMVYSLGSYYKYKKMFAYILLTPLISSLLTLPHHDYPNDQFDLQLETLSYFTWTTVYDVIAAILILNTCLSENNRSLKEARIQNALILVPTIIAIILFVNVRNTFHPDSFINQSITIFVVYSFIIFLVFAVKNGVLGVKIQIKNHVLTSTARVTANSTDIINHTIKDEMNKIRMIIDRAKQQSEHKDEITDEFSKLYSATDQVLGFIDKIRNQTQEVEVQKENILITDLINWVLEDLSPLIEIKDISIAMKLEFTGFLNCDPVYTQEVLKNLVTNSIEAIGGKEGKITIESCKNKRKTLITVKDNGCGIPTELLERVKEPFFSTKKKKSNYGLGLNFCLIVMQKHKGSLEILCSKEEQGTSVVLIFPNR</sequence>
<dbReference type="PANTHER" id="PTHR43065:SF10">
    <property type="entry name" value="PEROXIDE STRESS-ACTIVATED HISTIDINE KINASE MAK3"/>
    <property type="match status" value="1"/>
</dbReference>
<evidence type="ECO:0000256" key="6">
    <source>
        <dbReference type="ARBA" id="ARBA00022777"/>
    </source>
</evidence>
<comment type="caution">
    <text evidence="11">The sequence shown here is derived from an EMBL/GenBank/DDBJ whole genome shotgun (WGS) entry which is preliminary data.</text>
</comment>
<evidence type="ECO:0000256" key="1">
    <source>
        <dbReference type="ARBA" id="ARBA00000085"/>
    </source>
</evidence>
<accession>A0ABR8T5S7</accession>
<protein>
    <recommendedName>
        <fullName evidence="2">histidine kinase</fullName>
        <ecNumber evidence="2">2.7.13.3</ecNumber>
    </recommendedName>
</protein>
<feature type="transmembrane region" description="Helical" evidence="9">
    <location>
        <begin position="135"/>
        <end position="154"/>
    </location>
</feature>
<keyword evidence="9" id="KW-0472">Membrane</keyword>
<organism evidence="11 12">
    <name type="scientific">Paenibacillus gallinarum</name>
    <dbReference type="NCBI Taxonomy" id="2762232"/>
    <lineage>
        <taxon>Bacteria</taxon>
        <taxon>Bacillati</taxon>
        <taxon>Bacillota</taxon>
        <taxon>Bacilli</taxon>
        <taxon>Bacillales</taxon>
        <taxon>Paenibacillaceae</taxon>
        <taxon>Paenibacillus</taxon>
    </lineage>
</organism>
<keyword evidence="3" id="KW-0597">Phosphoprotein</keyword>
<keyword evidence="7 11" id="KW-0067">ATP-binding</keyword>
<dbReference type="GO" id="GO:0005524">
    <property type="term" value="F:ATP binding"/>
    <property type="evidence" value="ECO:0007669"/>
    <property type="project" value="UniProtKB-KW"/>
</dbReference>
<keyword evidence="4" id="KW-0808">Transferase</keyword>
<feature type="domain" description="Histidine kinase" evidence="10">
    <location>
        <begin position="244"/>
        <end position="453"/>
    </location>
</feature>
<dbReference type="InterPro" id="IPR005467">
    <property type="entry name" value="His_kinase_dom"/>
</dbReference>
<evidence type="ECO:0000256" key="2">
    <source>
        <dbReference type="ARBA" id="ARBA00012438"/>
    </source>
</evidence>
<feature type="transmembrane region" description="Helical" evidence="9">
    <location>
        <begin position="195"/>
        <end position="215"/>
    </location>
</feature>
<evidence type="ECO:0000256" key="9">
    <source>
        <dbReference type="SAM" id="Phobius"/>
    </source>
</evidence>
<evidence type="ECO:0000256" key="8">
    <source>
        <dbReference type="ARBA" id="ARBA00023012"/>
    </source>
</evidence>
<feature type="transmembrane region" description="Helical" evidence="9">
    <location>
        <begin position="99"/>
        <end position="115"/>
    </location>
</feature>
<dbReference type="InterPro" id="IPR036890">
    <property type="entry name" value="HATPase_C_sf"/>
</dbReference>
<dbReference type="SUPFAM" id="SSF55874">
    <property type="entry name" value="ATPase domain of HSP90 chaperone/DNA topoisomerase II/histidine kinase"/>
    <property type="match status" value="1"/>
</dbReference>
<keyword evidence="9" id="KW-1133">Transmembrane helix</keyword>